<sequence length="219" mass="22376">MALLVLTLALVAGIALERRHRRGRHLRPEEIPVRRVPTGTITTATVVVTGLLLDTLPHDTPAARVALGLHLVVAVAGVAACVVDAAVHRLPDTITIPLAGVTIVGFATLGAVAAATSQETAALDAGRALLAGLAAPVVFLLLTLTIGGIGLGDAKFACPLGAVLGWHGWGCVVEGFALAWVLAGLTAAWWLLRRRAHRDSPLPLGPFLGAGALLAVLAA</sequence>
<feature type="transmembrane region" description="Helical" evidence="2">
    <location>
        <begin position="65"/>
        <end position="88"/>
    </location>
</feature>
<feature type="domain" description="Prepilin type IV endopeptidase peptidase" evidence="3">
    <location>
        <begin position="72"/>
        <end position="184"/>
    </location>
</feature>
<dbReference type="GO" id="GO:0006465">
    <property type="term" value="P:signal peptide processing"/>
    <property type="evidence" value="ECO:0007669"/>
    <property type="project" value="TreeGrafter"/>
</dbReference>
<dbReference type="Proteomes" id="UP000004367">
    <property type="component" value="Unassembled WGS sequence"/>
</dbReference>
<feature type="transmembrane region" description="Helical" evidence="2">
    <location>
        <begin position="94"/>
        <end position="116"/>
    </location>
</feature>
<comment type="caution">
    <text evidence="4">The sequence shown here is derived from an EMBL/GenBank/DDBJ whole genome shotgun (WGS) entry which is preliminary data.</text>
</comment>
<evidence type="ECO:0000256" key="1">
    <source>
        <dbReference type="ARBA" id="ARBA00005801"/>
    </source>
</evidence>
<keyword evidence="2" id="KW-0472">Membrane</keyword>
<dbReference type="InterPro" id="IPR000045">
    <property type="entry name" value="Prepilin_IV_endopep_pep"/>
</dbReference>
<keyword evidence="2" id="KW-1133">Transmembrane helix</keyword>
<dbReference type="PANTHER" id="PTHR30487">
    <property type="entry name" value="TYPE 4 PREPILIN-LIKE PROTEINS LEADER PEPTIDE-PROCESSING ENZYME"/>
    <property type="match status" value="1"/>
</dbReference>
<dbReference type="STRING" id="1089455.MOPEL_099_00480"/>
<dbReference type="AlphaFoldDB" id="H5UU40"/>
<dbReference type="InterPro" id="IPR050882">
    <property type="entry name" value="Prepilin_peptidase/N-MTase"/>
</dbReference>
<evidence type="ECO:0000259" key="3">
    <source>
        <dbReference type="Pfam" id="PF01478"/>
    </source>
</evidence>
<keyword evidence="5" id="KW-1185">Reference proteome</keyword>
<dbReference type="Pfam" id="PF01478">
    <property type="entry name" value="Peptidase_A24"/>
    <property type="match status" value="1"/>
</dbReference>
<name>H5UU40_9MICO</name>
<organism evidence="4 5">
    <name type="scientific">Mobilicoccus pelagius NBRC 104925</name>
    <dbReference type="NCBI Taxonomy" id="1089455"/>
    <lineage>
        <taxon>Bacteria</taxon>
        <taxon>Bacillati</taxon>
        <taxon>Actinomycetota</taxon>
        <taxon>Actinomycetes</taxon>
        <taxon>Micrococcales</taxon>
        <taxon>Dermatophilaceae</taxon>
        <taxon>Mobilicoccus</taxon>
    </lineage>
</organism>
<comment type="similarity">
    <text evidence="1">Belongs to the peptidase A24 family.</text>
</comment>
<dbReference type="GO" id="GO:0005886">
    <property type="term" value="C:plasma membrane"/>
    <property type="evidence" value="ECO:0007669"/>
    <property type="project" value="TreeGrafter"/>
</dbReference>
<feature type="transmembrane region" description="Helical" evidence="2">
    <location>
        <begin position="166"/>
        <end position="192"/>
    </location>
</feature>
<dbReference type="eggNOG" id="COG1989">
    <property type="taxonomic scope" value="Bacteria"/>
</dbReference>
<protein>
    <submittedName>
        <fullName evidence="4">Peptidase A24 family protein</fullName>
    </submittedName>
</protein>
<feature type="transmembrane region" description="Helical" evidence="2">
    <location>
        <begin position="35"/>
        <end position="53"/>
    </location>
</feature>
<evidence type="ECO:0000313" key="5">
    <source>
        <dbReference type="Proteomes" id="UP000004367"/>
    </source>
</evidence>
<dbReference type="GO" id="GO:0004190">
    <property type="term" value="F:aspartic-type endopeptidase activity"/>
    <property type="evidence" value="ECO:0007669"/>
    <property type="project" value="InterPro"/>
</dbReference>
<dbReference type="Gene3D" id="1.20.120.1220">
    <property type="match status" value="1"/>
</dbReference>
<dbReference type="EMBL" id="BAFE01000076">
    <property type="protein sequence ID" value="GAB49248.1"/>
    <property type="molecule type" value="Genomic_DNA"/>
</dbReference>
<evidence type="ECO:0000256" key="2">
    <source>
        <dbReference type="SAM" id="Phobius"/>
    </source>
</evidence>
<gene>
    <name evidence="4" type="ORF">MOPEL_099_00480</name>
</gene>
<dbReference type="PANTHER" id="PTHR30487:SF0">
    <property type="entry name" value="PREPILIN LEADER PEPTIDASE_N-METHYLTRANSFERASE-RELATED"/>
    <property type="match status" value="1"/>
</dbReference>
<proteinExistence type="inferred from homology"/>
<feature type="transmembrane region" description="Helical" evidence="2">
    <location>
        <begin position="128"/>
        <end position="151"/>
    </location>
</feature>
<keyword evidence="2" id="KW-0812">Transmembrane</keyword>
<evidence type="ECO:0000313" key="4">
    <source>
        <dbReference type="EMBL" id="GAB49248.1"/>
    </source>
</evidence>
<accession>H5UU40</accession>
<reference evidence="4 5" key="1">
    <citation type="submission" date="2012-02" db="EMBL/GenBank/DDBJ databases">
        <title>Whole genome shotgun sequence of Mobilicoccus pelagius NBRC 104925.</title>
        <authorList>
            <person name="Yoshida Y."/>
            <person name="Hosoyama A."/>
            <person name="Tsuchikane K."/>
            <person name="Katsumata H."/>
            <person name="Yamazaki S."/>
            <person name="Fujita N."/>
        </authorList>
    </citation>
    <scope>NUCLEOTIDE SEQUENCE [LARGE SCALE GENOMIC DNA]</scope>
    <source>
        <strain evidence="4 5">NBRC 104925</strain>
    </source>
</reference>